<dbReference type="PATRIC" id="fig|660596.6.peg.5352"/>
<dbReference type="Proteomes" id="UP000005050">
    <property type="component" value="Unassembled WGS sequence"/>
</dbReference>
<reference evidence="2" key="2">
    <citation type="submission" date="2012-01" db="EMBL/GenBank/DDBJ databases">
        <authorList>
            <person name="Biehl B.S."/>
            <person name="Ding Y."/>
            <person name="Dugan-Rocha S.P."/>
            <person name="Gibbs R.A."/>
            <person name="Glasner J.D."/>
            <person name="Kovar C."/>
            <person name="Muzny D.M."/>
            <person name="Neeno-Eckwall E.C."/>
            <person name="Perna N.T."/>
            <person name="Qin X."/>
            <person name="von Bodman S.B."/>
            <person name="Weinstock G.M."/>
        </authorList>
    </citation>
    <scope>NUCLEOTIDE SEQUENCE</scope>
    <source>
        <strain evidence="2">DC283</strain>
    </source>
</reference>
<organism evidence="2 3">
    <name type="scientific">Pantoea stewartii subsp. stewartii DC283</name>
    <dbReference type="NCBI Taxonomy" id="660596"/>
    <lineage>
        <taxon>Bacteria</taxon>
        <taxon>Pseudomonadati</taxon>
        <taxon>Pseudomonadota</taxon>
        <taxon>Gammaproteobacteria</taxon>
        <taxon>Enterobacterales</taxon>
        <taxon>Erwiniaceae</taxon>
        <taxon>Pantoea</taxon>
    </lineage>
</organism>
<dbReference type="AlphaFoldDB" id="H3RLL0"/>
<dbReference type="KEGG" id="pstw:DSJ_26530"/>
<reference evidence="1 4" key="3">
    <citation type="submission" date="2016-10" db="EMBL/GenBank/DDBJ databases">
        <title>Complete Genome Assembly of Pantoea stewartii subsp. stewartii DC283, a Corn Pathogen.</title>
        <authorList>
            <person name="Duong D.A."/>
            <person name="Stevens A.M."/>
            <person name="Jensen R.V."/>
        </authorList>
    </citation>
    <scope>NUCLEOTIDE SEQUENCE [LARGE SCALE GENOMIC DNA]</scope>
    <source>
        <strain evidence="1 4">DC283</strain>
        <plasmid evidence="1 4">ppDSJ01</plasmid>
    </source>
</reference>
<proteinExistence type="predicted"/>
<evidence type="ECO:0000313" key="3">
    <source>
        <dbReference type="Proteomes" id="UP000005050"/>
    </source>
</evidence>
<keyword evidence="4" id="KW-1185">Reference proteome</keyword>
<dbReference type="Proteomes" id="UP000192380">
    <property type="component" value="Plasmid ppDSJ01"/>
</dbReference>
<protein>
    <submittedName>
        <fullName evidence="2">Uncharacterized protein</fullName>
    </submittedName>
</protein>
<evidence type="ECO:0000313" key="2">
    <source>
        <dbReference type="EMBL" id="EHT97723.1"/>
    </source>
</evidence>
<geneLocation type="plasmid" evidence="1 4">
    <name>ppDSJ01</name>
</geneLocation>
<dbReference type="RefSeq" id="WP_006122388.1">
    <property type="nucleotide sequence ID" value="NZ_AHIE01000047.1"/>
</dbReference>
<dbReference type="EMBL" id="CP017592">
    <property type="protein sequence ID" value="ARF52767.1"/>
    <property type="molecule type" value="Genomic_DNA"/>
</dbReference>
<sequence length="136" mass="15286">MLTVKYWRNHASLISESQEAAIARPKSPQYAEAMEFASELGLVRPDVIQTFKSDNKPQGGVLALLRNKQPENYITSVERGDRLDFPIAVLTSDAVDPNLPGVTGTNYRFIYQGDEAYIMNRFGQTVEMIKPPRPVQ</sequence>
<evidence type="ECO:0000313" key="1">
    <source>
        <dbReference type="EMBL" id="ARF52767.1"/>
    </source>
</evidence>
<dbReference type="EMBL" id="AHIE01000047">
    <property type="protein sequence ID" value="EHT97723.1"/>
    <property type="molecule type" value="Genomic_DNA"/>
</dbReference>
<dbReference type="OrthoDB" id="6444308at2"/>
<accession>H3RLL0</accession>
<reference evidence="2 3" key="1">
    <citation type="journal article" date="2012" name="Mol. Microbiol.">
        <title>The genetic and structural basis of two distinct terminal side branch residues in stewartan and amylovoran exopolysaccharides and their potential role in host adaptation.</title>
        <authorList>
            <person name="Wang X."/>
            <person name="Yang F."/>
            <person name="von Bodman S.B."/>
        </authorList>
    </citation>
    <scope>NUCLEOTIDE SEQUENCE [LARGE SCALE GENOMIC DNA]</scope>
    <source>
        <strain evidence="2 3">DC283</strain>
    </source>
</reference>
<keyword evidence="1" id="KW-0614">Plasmid</keyword>
<gene>
    <name evidence="2" type="ORF">CKS_5585</name>
    <name evidence="1" type="ORF">DSJ_26530</name>
</gene>
<name>H3RLL0_PANSE</name>
<evidence type="ECO:0000313" key="4">
    <source>
        <dbReference type="Proteomes" id="UP000192380"/>
    </source>
</evidence>